<gene>
    <name evidence="2" type="ORF">FD51_GL002534</name>
</gene>
<accession>A0A0R1EUH3</accession>
<dbReference type="eggNOG" id="COG4095">
    <property type="taxonomic scope" value="Bacteria"/>
</dbReference>
<dbReference type="GO" id="GO:0016020">
    <property type="term" value="C:membrane"/>
    <property type="evidence" value="ECO:0007669"/>
    <property type="project" value="InterPro"/>
</dbReference>
<feature type="transmembrane region" description="Helical" evidence="1">
    <location>
        <begin position="100"/>
        <end position="122"/>
    </location>
</feature>
<dbReference type="Gene3D" id="1.20.1280.290">
    <property type="match status" value="1"/>
</dbReference>
<dbReference type="Proteomes" id="UP000051984">
    <property type="component" value="Unassembled WGS sequence"/>
</dbReference>
<evidence type="ECO:0000313" key="3">
    <source>
        <dbReference type="Proteomes" id="UP000051984"/>
    </source>
</evidence>
<keyword evidence="1" id="KW-0472">Membrane</keyword>
<reference evidence="2 3" key="1">
    <citation type="journal article" date="2015" name="Genome Announc.">
        <title>Expanding the biotechnology potential of lactobacilli through comparative genomics of 213 strains and associated genera.</title>
        <authorList>
            <person name="Sun Z."/>
            <person name="Harris H.M."/>
            <person name="McCann A."/>
            <person name="Guo C."/>
            <person name="Argimon S."/>
            <person name="Zhang W."/>
            <person name="Yang X."/>
            <person name="Jeffery I.B."/>
            <person name="Cooney J.C."/>
            <person name="Kagawa T.F."/>
            <person name="Liu W."/>
            <person name="Song Y."/>
            <person name="Salvetti E."/>
            <person name="Wrobel A."/>
            <person name="Rasinkangas P."/>
            <person name="Parkhill J."/>
            <person name="Rea M.C."/>
            <person name="O'Sullivan O."/>
            <person name="Ritari J."/>
            <person name="Douillard F.P."/>
            <person name="Paul Ross R."/>
            <person name="Yang R."/>
            <person name="Briner A.E."/>
            <person name="Felis G.E."/>
            <person name="de Vos W.M."/>
            <person name="Barrangou R."/>
            <person name="Klaenhammer T.R."/>
            <person name="Caufield P.W."/>
            <person name="Cui Y."/>
            <person name="Zhang H."/>
            <person name="O'Toole P.W."/>
        </authorList>
    </citation>
    <scope>NUCLEOTIDE SEQUENCE [LARGE SCALE GENOMIC DNA]</scope>
    <source>
        <strain evidence="2 3">DSM 20178</strain>
    </source>
</reference>
<keyword evidence="1" id="KW-1133">Transmembrane helix</keyword>
<sequence>MPSLVFTFDRVTVILFQKEAFLMQADNGKYHSGIDPVKAKRLNLLSRLATFTCILMYVSYIPEIMANFSGTPVNPIQPLVAMINATLWTGYGWMKPAKDWPIIIANVPGILFGLITFVTVFVH</sequence>
<evidence type="ECO:0000313" key="2">
    <source>
        <dbReference type="EMBL" id="KRK12654.1"/>
    </source>
</evidence>
<evidence type="ECO:0000256" key="1">
    <source>
        <dbReference type="SAM" id="Phobius"/>
    </source>
</evidence>
<dbReference type="AlphaFoldDB" id="A0A0R1EUH3"/>
<dbReference type="EMBL" id="AZCT01000005">
    <property type="protein sequence ID" value="KRK12654.1"/>
    <property type="molecule type" value="Genomic_DNA"/>
</dbReference>
<comment type="caution">
    <text evidence="2">The sequence shown here is derived from an EMBL/GenBank/DDBJ whole genome shotgun (WGS) entry which is preliminary data.</text>
</comment>
<name>A0A0R1EUH3_LACZE</name>
<feature type="transmembrane region" description="Helical" evidence="1">
    <location>
        <begin position="44"/>
        <end position="62"/>
    </location>
</feature>
<dbReference type="PATRIC" id="fig|1423816.3.peg.2635"/>
<protein>
    <submittedName>
        <fullName evidence="2">Membrane protein</fullName>
    </submittedName>
</protein>
<dbReference type="Pfam" id="PF03083">
    <property type="entry name" value="MtN3_slv"/>
    <property type="match status" value="1"/>
</dbReference>
<proteinExistence type="predicted"/>
<keyword evidence="1" id="KW-0812">Transmembrane</keyword>
<dbReference type="InterPro" id="IPR004316">
    <property type="entry name" value="SWEET_rpt"/>
</dbReference>
<organism evidence="2 3">
    <name type="scientific">Lacticaseibacillus zeae DSM 20178 = KCTC 3804</name>
    <dbReference type="NCBI Taxonomy" id="1423816"/>
    <lineage>
        <taxon>Bacteria</taxon>
        <taxon>Bacillati</taxon>
        <taxon>Bacillota</taxon>
        <taxon>Bacilli</taxon>
        <taxon>Lactobacillales</taxon>
        <taxon>Lactobacillaceae</taxon>
        <taxon>Lacticaseibacillus</taxon>
    </lineage>
</organism>